<protein>
    <submittedName>
        <fullName evidence="2">Uncharacterized protein</fullName>
    </submittedName>
</protein>
<dbReference type="AlphaFoldDB" id="A0A223SBG8"/>
<feature type="region of interest" description="Disordered" evidence="1">
    <location>
        <begin position="113"/>
        <end position="142"/>
    </location>
</feature>
<sequence>MAWLQMLALCHLRGPVRAARTVHRHASRLMRRVRRGIIHLDRFFARFRARSDHLSILDGQTLNLSAVLPRPGGGAVSVHIEFEAGGRRVAALTRVLPDPDGRDRVEATVRLRPDHGSAGIAAPPGAADPRSGGGPARETDPAEVRLAAGRWRVRLVAVYPEETLRVALTLPRATGAAQDRPAGQARACPQTRARFALVGTATGAAALSVAPPRAAAEVRSVLVRPTRARVTGELLDLPDIHAMDADVALRGGGSAHKVRLEVQPGSRGIAFTVDLPVPELAEVARSELRWELRFHTRSHGTLRAGRPDTDLRSAGAVLRVPAQTVFPETGPPVLLRPYYTDAGTLTIALTPLPQGVRP</sequence>
<dbReference type="Proteomes" id="UP000215005">
    <property type="component" value="Chromosome"/>
</dbReference>
<evidence type="ECO:0000313" key="3">
    <source>
        <dbReference type="Proteomes" id="UP000215005"/>
    </source>
</evidence>
<dbReference type="EMBL" id="CP022753">
    <property type="protein sequence ID" value="ASU85442.1"/>
    <property type="molecule type" value="Genomic_DNA"/>
</dbReference>
<dbReference type="KEGG" id="ngv:CDO52_23925"/>
<accession>A0A223SBG8</accession>
<evidence type="ECO:0000256" key="1">
    <source>
        <dbReference type="SAM" id="MobiDB-lite"/>
    </source>
</evidence>
<evidence type="ECO:0000313" key="2">
    <source>
        <dbReference type="EMBL" id="ASU85442.1"/>
    </source>
</evidence>
<dbReference type="RefSeq" id="WP_017618706.1">
    <property type="nucleotide sequence ID" value="NZ_ANBG01000182.1"/>
</dbReference>
<gene>
    <name evidence="2" type="ORF">CDO52_23925</name>
</gene>
<organism evidence="2 3">
    <name type="scientific">Nocardiopsis gilva YIM 90087</name>
    <dbReference type="NCBI Taxonomy" id="1235441"/>
    <lineage>
        <taxon>Bacteria</taxon>
        <taxon>Bacillati</taxon>
        <taxon>Actinomycetota</taxon>
        <taxon>Actinomycetes</taxon>
        <taxon>Streptosporangiales</taxon>
        <taxon>Nocardiopsidaceae</taxon>
        <taxon>Nocardiopsis</taxon>
    </lineage>
</organism>
<reference evidence="2 3" key="1">
    <citation type="submission" date="2017-08" db="EMBL/GenBank/DDBJ databases">
        <title>The complete genome sequence of Nocardiopsis gilva YIM 90087.</title>
        <authorList>
            <person name="Yin M."/>
            <person name="Tang S."/>
        </authorList>
    </citation>
    <scope>NUCLEOTIDE SEQUENCE [LARGE SCALE GENOMIC DNA]</scope>
    <source>
        <strain evidence="2 3">YIM 90087</strain>
    </source>
</reference>
<dbReference type="OrthoDB" id="3436381at2"/>
<feature type="compositionally biased region" description="Low complexity" evidence="1">
    <location>
        <begin position="116"/>
        <end position="129"/>
    </location>
</feature>
<proteinExistence type="predicted"/>
<name>A0A223SBG8_9ACTN</name>
<keyword evidence="3" id="KW-1185">Reference proteome</keyword>